<dbReference type="AlphaFoldDB" id="A0A1I0GWV1"/>
<keyword evidence="3 4" id="KW-0808">Transferase</keyword>
<reference evidence="7" key="1">
    <citation type="submission" date="2016-10" db="EMBL/GenBank/DDBJ databases">
        <authorList>
            <person name="Varghese N."/>
            <person name="Submissions S."/>
        </authorList>
    </citation>
    <scope>NUCLEOTIDE SEQUENCE [LARGE SCALE GENOMIC DNA]</scope>
    <source>
        <strain evidence="7">DSM 1551</strain>
    </source>
</reference>
<gene>
    <name evidence="6" type="ORF">SAMN04489758_1365</name>
</gene>
<dbReference type="GO" id="GO:0030170">
    <property type="term" value="F:pyridoxal phosphate binding"/>
    <property type="evidence" value="ECO:0007669"/>
    <property type="project" value="InterPro"/>
</dbReference>
<dbReference type="GO" id="GO:0008483">
    <property type="term" value="F:transaminase activity"/>
    <property type="evidence" value="ECO:0007669"/>
    <property type="project" value="UniProtKB-KW"/>
</dbReference>
<proteinExistence type="inferred from homology"/>
<evidence type="ECO:0000256" key="3">
    <source>
        <dbReference type="ARBA" id="ARBA00022679"/>
    </source>
</evidence>
<name>A0A1I0GWV1_9FIRM</name>
<evidence type="ECO:0000259" key="5">
    <source>
        <dbReference type="Pfam" id="PF00155"/>
    </source>
</evidence>
<evidence type="ECO:0000313" key="7">
    <source>
        <dbReference type="Proteomes" id="UP000198558"/>
    </source>
</evidence>
<dbReference type="Gene3D" id="3.40.640.10">
    <property type="entry name" value="Type I PLP-dependent aspartate aminotransferase-like (Major domain)"/>
    <property type="match status" value="1"/>
</dbReference>
<keyword evidence="7" id="KW-1185">Reference proteome</keyword>
<dbReference type="GeneID" id="78289169"/>
<dbReference type="Pfam" id="PF00155">
    <property type="entry name" value="Aminotran_1_2"/>
    <property type="match status" value="1"/>
</dbReference>
<sequence length="386" mass="43388">MKFSKRMDLFPESIFTALAKKTAQRKQMGLEVIDFSTGTPNIPPTKNIREVIAKAALEPKNYVYAINDLPELIDSVINWYQKRYNVNVKNDEVCSLLGSQEGLSHLAMTLINEGDTVLVPNPSYPVFKDGPLIAGARIVEMPLLKENNYLIDFDAINKADAKLAKFMIVSYPNNPTCGIADDKFYLELIRFAKNNDIIILHDNAYSELLFEKPGKSFLSYPGAKDIGIEFNSLSKTYGLAGARVGFAVGNRDIIKQIKTLKSNMDYGMFIPIQLAAIEAISSDQSCVEQTRMAYKKRRDAFLSNAKKIGWEIDKSKGTMFIWAKIPDKYRTSIDFVNDLFDQTGILFVPGSAFGTYGEGFVRIALIQDIELIEKAFIIMNKTNIFK</sequence>
<evidence type="ECO:0000313" key="6">
    <source>
        <dbReference type="EMBL" id="SET74809.1"/>
    </source>
</evidence>
<dbReference type="RefSeq" id="WP_092355759.1">
    <property type="nucleotide sequence ID" value="NZ_FOIN01000036.1"/>
</dbReference>
<dbReference type="Proteomes" id="UP000198558">
    <property type="component" value="Unassembled WGS sequence"/>
</dbReference>
<dbReference type="InterPro" id="IPR004839">
    <property type="entry name" value="Aminotransferase_I/II_large"/>
</dbReference>
<dbReference type="PANTHER" id="PTHR42832:SF3">
    <property type="entry name" value="L-GLUTAMINE--4-(METHYLSULFANYL)-2-OXOBUTANOATE AMINOTRANSFERASE"/>
    <property type="match status" value="1"/>
</dbReference>
<dbReference type="PANTHER" id="PTHR42832">
    <property type="entry name" value="AMINO ACID AMINOTRANSFERASE"/>
    <property type="match status" value="1"/>
</dbReference>
<feature type="domain" description="Aminotransferase class I/classII large" evidence="5">
    <location>
        <begin position="31"/>
        <end position="365"/>
    </location>
</feature>
<evidence type="ECO:0000256" key="1">
    <source>
        <dbReference type="ARBA" id="ARBA00001933"/>
    </source>
</evidence>
<dbReference type="CDD" id="cd00609">
    <property type="entry name" value="AAT_like"/>
    <property type="match status" value="1"/>
</dbReference>
<dbReference type="Gene3D" id="3.90.1150.10">
    <property type="entry name" value="Aspartate Aminotransferase, domain 1"/>
    <property type="match status" value="1"/>
</dbReference>
<dbReference type="SUPFAM" id="SSF53383">
    <property type="entry name" value="PLP-dependent transferases"/>
    <property type="match status" value="1"/>
</dbReference>
<comment type="cofactor">
    <cofactor evidence="1 4">
        <name>pyridoxal 5'-phosphate</name>
        <dbReference type="ChEBI" id="CHEBI:597326"/>
    </cofactor>
</comment>
<dbReference type="InterPro" id="IPR004838">
    <property type="entry name" value="NHTrfase_class1_PyrdxlP-BS"/>
</dbReference>
<accession>A0A1I0GWV1</accession>
<dbReference type="OrthoDB" id="9802328at2"/>
<dbReference type="EC" id="2.6.1.-" evidence="4"/>
<evidence type="ECO:0000256" key="2">
    <source>
        <dbReference type="ARBA" id="ARBA00022576"/>
    </source>
</evidence>
<dbReference type="PROSITE" id="PS00105">
    <property type="entry name" value="AA_TRANSFER_CLASS_1"/>
    <property type="match status" value="1"/>
</dbReference>
<dbReference type="InterPro" id="IPR015422">
    <property type="entry name" value="PyrdxlP-dep_Trfase_small"/>
</dbReference>
<comment type="similarity">
    <text evidence="4">Belongs to the class-I pyridoxal-phosphate-dependent aminotransferase family.</text>
</comment>
<keyword evidence="2 4" id="KW-0032">Aminotransferase</keyword>
<organism evidence="6 7">
    <name type="scientific">Thomasclavelia cocleata</name>
    <dbReference type="NCBI Taxonomy" id="69824"/>
    <lineage>
        <taxon>Bacteria</taxon>
        <taxon>Bacillati</taxon>
        <taxon>Bacillota</taxon>
        <taxon>Erysipelotrichia</taxon>
        <taxon>Erysipelotrichales</taxon>
        <taxon>Coprobacillaceae</taxon>
        <taxon>Thomasclavelia</taxon>
    </lineage>
</organism>
<evidence type="ECO:0000256" key="4">
    <source>
        <dbReference type="RuleBase" id="RU000481"/>
    </source>
</evidence>
<dbReference type="InterPro" id="IPR050881">
    <property type="entry name" value="LL-DAP_aminotransferase"/>
</dbReference>
<dbReference type="InterPro" id="IPR015421">
    <property type="entry name" value="PyrdxlP-dep_Trfase_major"/>
</dbReference>
<protein>
    <recommendedName>
        <fullName evidence="4">Aminotransferase</fullName>
        <ecNumber evidence="4">2.6.1.-</ecNumber>
    </recommendedName>
</protein>
<dbReference type="EMBL" id="FOIN01000036">
    <property type="protein sequence ID" value="SET74809.1"/>
    <property type="molecule type" value="Genomic_DNA"/>
</dbReference>
<dbReference type="InterPro" id="IPR015424">
    <property type="entry name" value="PyrdxlP-dep_Trfase"/>
</dbReference>